<evidence type="ECO:0000313" key="4">
    <source>
        <dbReference type="EMBL" id="SVS29249.1"/>
    </source>
</evidence>
<keyword evidence="2" id="KW-0614">Plasmid</keyword>
<feature type="region of interest" description="Disordered" evidence="1">
    <location>
        <begin position="1"/>
        <end position="34"/>
    </location>
</feature>
<dbReference type="EMBL" id="KY174332">
    <property type="protein sequence ID" value="ASF89699.1"/>
    <property type="molecule type" value="Genomic_DNA"/>
</dbReference>
<evidence type="ECO:0000313" key="2">
    <source>
        <dbReference type="EMBL" id="ASF89699.1"/>
    </source>
</evidence>
<protein>
    <submittedName>
        <fullName evidence="2">Uncharacterized protein</fullName>
    </submittedName>
</protein>
<dbReference type="Proteomes" id="UP000259497">
    <property type="component" value="Unassembled WGS sequence"/>
</dbReference>
<dbReference type="AlphaFoldDB" id="A0A0G3RHT3"/>
<dbReference type="Proteomes" id="UP000031820">
    <property type="component" value="Unassembled WGS sequence"/>
</dbReference>
<reference evidence="2" key="2">
    <citation type="journal article" date="2017" name="Future Microbiol.">
        <title>p1220-CTXM, a pKP048-related IncFIIK plasmid carrying bla CTX-M-14 and qnrB4.</title>
        <authorList>
            <person name="Zhang D."/>
            <person name="Yin Z."/>
            <person name="Zhao Y."/>
            <person name="Feng J."/>
            <person name="Jiang X."/>
            <person name="Zhan Z."/>
            <person name="Wu W."/>
            <person name="Chen W."/>
            <person name="Wang J."/>
            <person name="Li J."/>
            <person name="Zhou D."/>
        </authorList>
    </citation>
    <scope>NUCLEOTIDE SEQUENCE</scope>
    <source>
        <strain evidence="2">1220</strain>
        <plasmid evidence="2">p1220-CTXM</plasmid>
    </source>
</reference>
<accession>A0A0G3RHT3</accession>
<name>A0A0G3RHT3_KLEPN</name>
<geneLocation type="plasmid" evidence="2">
    <name>p1220-CTXM</name>
</geneLocation>
<evidence type="ECO:0000313" key="3">
    <source>
        <dbReference type="EMBL" id="KII02017.1"/>
    </source>
</evidence>
<evidence type="ECO:0000313" key="5">
    <source>
        <dbReference type="Proteomes" id="UP000031820"/>
    </source>
</evidence>
<reference evidence="4 6" key="3">
    <citation type="submission" date="2018-08" db="EMBL/GenBank/DDBJ databases">
        <authorList>
            <consortium name="Pathogen Informatics"/>
        </authorList>
    </citation>
    <scope>NUCLEOTIDE SEQUENCE [LARGE SCALE GENOMIC DNA]</scope>
    <source>
        <strain evidence="4 6">EuSCAPE_GR114</strain>
    </source>
</reference>
<proteinExistence type="predicted"/>
<gene>
    <name evidence="3" type="ORF">LS45_23825</name>
    <name evidence="4" type="ORF">SAMEA3649733_05006</name>
</gene>
<dbReference type="EMBL" id="UIXM01000024">
    <property type="protein sequence ID" value="SVS29249.1"/>
    <property type="molecule type" value="Genomic_DNA"/>
</dbReference>
<reference evidence="3 5" key="1">
    <citation type="submission" date="2014-10" db="EMBL/GenBank/DDBJ databases">
        <title>Plasmid movement, recombination, and chromosomal integration amongst multidrug resistant commensal Escherichia coli clones within a single commercial turkey flock.</title>
        <authorList>
            <person name="Lang K."/>
            <person name="Dorn K."/>
            <person name="Danzeisen J."/>
            <person name="Johnson T."/>
        </authorList>
    </citation>
    <scope>NUCLEOTIDE SEQUENCE [LARGE SCALE GENOMIC DNA]</scope>
    <source>
        <strain evidence="3 5">UMNturkey9</strain>
    </source>
</reference>
<dbReference type="EMBL" id="JRRF01000022">
    <property type="protein sequence ID" value="KII02017.1"/>
    <property type="molecule type" value="Genomic_DNA"/>
</dbReference>
<evidence type="ECO:0000313" key="6">
    <source>
        <dbReference type="Proteomes" id="UP000259497"/>
    </source>
</evidence>
<organism evidence="2">
    <name type="scientific">Klebsiella pneumoniae</name>
    <dbReference type="NCBI Taxonomy" id="573"/>
    <lineage>
        <taxon>Bacteria</taxon>
        <taxon>Pseudomonadati</taxon>
        <taxon>Pseudomonadota</taxon>
        <taxon>Gammaproteobacteria</taxon>
        <taxon>Enterobacterales</taxon>
        <taxon>Enterobacteriaceae</taxon>
        <taxon>Klebsiella/Raoultella group</taxon>
        <taxon>Klebsiella</taxon>
        <taxon>Klebsiella pneumoniae complex</taxon>
    </lineage>
</organism>
<sequence length="71" mass="7817">MRAARQRGPVFPAPQARGLSRRGQTGTDAPFACSVPESVNKHRDRDLKSICQRPHVIEGQTAFTTEDPADE</sequence>
<evidence type="ECO:0000256" key="1">
    <source>
        <dbReference type="SAM" id="MobiDB-lite"/>
    </source>
</evidence>